<keyword evidence="1" id="KW-1133">Transmembrane helix</keyword>
<dbReference type="OMA" id="HITAKIT"/>
<keyword evidence="4" id="KW-1185">Reference proteome</keyword>
<dbReference type="InParanoid" id="A0A2H3DB99"/>
<dbReference type="Proteomes" id="UP000217790">
    <property type="component" value="Unassembled WGS sequence"/>
</dbReference>
<evidence type="ECO:0000313" key="4">
    <source>
        <dbReference type="Proteomes" id="UP000217790"/>
    </source>
</evidence>
<keyword evidence="1" id="KW-0472">Membrane</keyword>
<reference evidence="4" key="1">
    <citation type="journal article" date="2017" name="Nat. Ecol. Evol.">
        <title>Genome expansion and lineage-specific genetic innovations in the forest pathogenic fungi Armillaria.</title>
        <authorList>
            <person name="Sipos G."/>
            <person name="Prasanna A.N."/>
            <person name="Walter M.C."/>
            <person name="O'Connor E."/>
            <person name="Balint B."/>
            <person name="Krizsan K."/>
            <person name="Kiss B."/>
            <person name="Hess J."/>
            <person name="Varga T."/>
            <person name="Slot J."/>
            <person name="Riley R."/>
            <person name="Boka B."/>
            <person name="Rigling D."/>
            <person name="Barry K."/>
            <person name="Lee J."/>
            <person name="Mihaltcheva S."/>
            <person name="LaButti K."/>
            <person name="Lipzen A."/>
            <person name="Waldron R."/>
            <person name="Moloney N.M."/>
            <person name="Sperisen C."/>
            <person name="Kredics L."/>
            <person name="Vagvoelgyi C."/>
            <person name="Patrignani A."/>
            <person name="Fitzpatrick D."/>
            <person name="Nagy I."/>
            <person name="Doyle S."/>
            <person name="Anderson J.B."/>
            <person name="Grigoriev I.V."/>
            <person name="Gueldener U."/>
            <person name="Muensterkoetter M."/>
            <person name="Nagy L.G."/>
        </authorList>
    </citation>
    <scope>NUCLEOTIDE SEQUENCE [LARGE SCALE GENOMIC DNA]</scope>
    <source>
        <strain evidence="4">Ar21-2</strain>
    </source>
</reference>
<feature type="transmembrane region" description="Helical" evidence="1">
    <location>
        <begin position="128"/>
        <end position="154"/>
    </location>
</feature>
<dbReference type="Pfam" id="PF20152">
    <property type="entry name" value="DUF6534"/>
    <property type="match status" value="1"/>
</dbReference>
<dbReference type="InterPro" id="IPR045339">
    <property type="entry name" value="DUF6534"/>
</dbReference>
<dbReference type="PANTHER" id="PTHR40465">
    <property type="entry name" value="CHROMOSOME 1, WHOLE GENOME SHOTGUN SEQUENCE"/>
    <property type="match status" value="1"/>
</dbReference>
<organism evidence="3 4">
    <name type="scientific">Armillaria gallica</name>
    <name type="common">Bulbous honey fungus</name>
    <name type="synonym">Armillaria bulbosa</name>
    <dbReference type="NCBI Taxonomy" id="47427"/>
    <lineage>
        <taxon>Eukaryota</taxon>
        <taxon>Fungi</taxon>
        <taxon>Dikarya</taxon>
        <taxon>Basidiomycota</taxon>
        <taxon>Agaricomycotina</taxon>
        <taxon>Agaricomycetes</taxon>
        <taxon>Agaricomycetidae</taxon>
        <taxon>Agaricales</taxon>
        <taxon>Marasmiineae</taxon>
        <taxon>Physalacriaceae</taxon>
        <taxon>Armillaria</taxon>
    </lineage>
</organism>
<accession>A0A2H3DB99</accession>
<evidence type="ECO:0000256" key="1">
    <source>
        <dbReference type="SAM" id="Phobius"/>
    </source>
</evidence>
<feature type="transmembrane region" description="Helical" evidence="1">
    <location>
        <begin position="169"/>
        <end position="192"/>
    </location>
</feature>
<keyword evidence="1" id="KW-0812">Transmembrane</keyword>
<dbReference type="OrthoDB" id="3053610at2759"/>
<name>A0A2H3DB99_ARMGA</name>
<evidence type="ECO:0000313" key="3">
    <source>
        <dbReference type="EMBL" id="PBK86347.1"/>
    </source>
</evidence>
<sequence>MAETFQTTFGCLLISFMIDWILYGMGLLSVLQYFRKSSQDALLVKATVLALGVFATTYVAGLSSWVYEAFITNFSQPELLNVLPPSVSVDLMAFAVLALINIGAGIAQTVTTAQRATASGIDDEINKIITIIEIAAAALCDLLVTAVLCVLLRMNRTGVKSTDSILDSLIILAINRGSFMSLAAVVNLILYLSRPKSMFFMLVFNPSTELYVVSVVGSLNYREHIRAGSRHRDRDWNSVNVTANASFSLPLENIGPVARSSPDDVHVSKSIVTWKDPESRTDADKYTA</sequence>
<feature type="transmembrane region" description="Helical" evidence="1">
    <location>
        <begin position="87"/>
        <end position="107"/>
    </location>
</feature>
<gene>
    <name evidence="3" type="ORF">ARMGADRAFT_1169121</name>
</gene>
<dbReference type="PANTHER" id="PTHR40465:SF1">
    <property type="entry name" value="DUF6534 DOMAIN-CONTAINING PROTEIN"/>
    <property type="match status" value="1"/>
</dbReference>
<feature type="transmembrane region" description="Helical" evidence="1">
    <location>
        <begin position="12"/>
        <end position="34"/>
    </location>
</feature>
<dbReference type="AlphaFoldDB" id="A0A2H3DB99"/>
<evidence type="ECO:0000259" key="2">
    <source>
        <dbReference type="Pfam" id="PF20152"/>
    </source>
</evidence>
<feature type="domain" description="DUF6534" evidence="2">
    <location>
        <begin position="137"/>
        <end position="224"/>
    </location>
</feature>
<protein>
    <recommendedName>
        <fullName evidence="2">DUF6534 domain-containing protein</fullName>
    </recommendedName>
</protein>
<feature type="transmembrane region" description="Helical" evidence="1">
    <location>
        <begin position="46"/>
        <end position="67"/>
    </location>
</feature>
<dbReference type="EMBL" id="KZ293684">
    <property type="protein sequence ID" value="PBK86347.1"/>
    <property type="molecule type" value="Genomic_DNA"/>
</dbReference>
<proteinExistence type="predicted"/>